<dbReference type="GO" id="GO:0005739">
    <property type="term" value="C:mitochondrion"/>
    <property type="evidence" value="ECO:0007669"/>
    <property type="project" value="TreeGrafter"/>
</dbReference>
<dbReference type="GO" id="GO:0004497">
    <property type="term" value="F:monooxygenase activity"/>
    <property type="evidence" value="ECO:0007669"/>
    <property type="project" value="UniProtKB-KW"/>
</dbReference>
<keyword evidence="4" id="KW-0274">FAD</keyword>
<dbReference type="GO" id="GO:0006744">
    <property type="term" value="P:ubiquinone biosynthetic process"/>
    <property type="evidence" value="ECO:0007669"/>
    <property type="project" value="InterPro"/>
</dbReference>
<evidence type="ECO:0000256" key="2">
    <source>
        <dbReference type="ARBA" id="ARBA00005349"/>
    </source>
</evidence>
<dbReference type="AlphaFoldDB" id="A0A367IRU9"/>
<dbReference type="OrthoDB" id="683240at2759"/>
<dbReference type="PANTHER" id="PTHR43876">
    <property type="entry name" value="UBIQUINONE BIOSYNTHESIS MONOOXYGENASE COQ6, MITOCHONDRIAL"/>
    <property type="match status" value="1"/>
</dbReference>
<comment type="caution">
    <text evidence="8">The sequence shown here is derived from an EMBL/GenBank/DDBJ whole genome shotgun (WGS) entry which is preliminary data.</text>
</comment>
<keyword evidence="8" id="KW-0830">Ubiquinone</keyword>
<dbReference type="PROSITE" id="PS01304">
    <property type="entry name" value="UBIH"/>
    <property type="match status" value="1"/>
</dbReference>
<organism evidence="8 9">
    <name type="scientific">Rhizopus stolonifer</name>
    <name type="common">Rhizopus nigricans</name>
    <dbReference type="NCBI Taxonomy" id="4846"/>
    <lineage>
        <taxon>Eukaryota</taxon>
        <taxon>Fungi</taxon>
        <taxon>Fungi incertae sedis</taxon>
        <taxon>Mucoromycota</taxon>
        <taxon>Mucoromycotina</taxon>
        <taxon>Mucoromycetes</taxon>
        <taxon>Mucorales</taxon>
        <taxon>Mucorineae</taxon>
        <taxon>Rhizopodaceae</taxon>
        <taxon>Rhizopus</taxon>
    </lineage>
</organism>
<comment type="cofactor">
    <cofactor evidence="1">
        <name>FAD</name>
        <dbReference type="ChEBI" id="CHEBI:57692"/>
    </cofactor>
</comment>
<dbReference type="Gene3D" id="3.50.50.60">
    <property type="entry name" value="FAD/NAD(P)-binding domain"/>
    <property type="match status" value="2"/>
</dbReference>
<dbReference type="InterPro" id="IPR010971">
    <property type="entry name" value="UbiH/COQ6"/>
</dbReference>
<dbReference type="PANTHER" id="PTHR43876:SF7">
    <property type="entry name" value="UBIQUINONE BIOSYNTHESIS MONOOXYGENASE COQ6, MITOCHONDRIAL"/>
    <property type="match status" value="1"/>
</dbReference>
<dbReference type="InterPro" id="IPR002938">
    <property type="entry name" value="FAD-bd"/>
</dbReference>
<sequence length="436" mass="48997">MDLSGVQNWKPQQDNYSNRVVSLTPGTMDFFQKIGIKKHLELNRTHGYRDMRVWDGVTGASIHLDSTILDVKEPSIAYMVENVNVQHAALERIEECRSQGVKIDLFQKTKVASINKETESKEEGLDLKDWPSIQLDNGKQLKARLLVGADGINSPVRGFAQIESLGWDYNAQGVVATLKLDPDRLESNLTAWQRFLPTGPIAMLPLGEGYASIVWSTRPEIAKALKAVSPHDFCNIVNAAFRMSHVDLKYLYQQLTAGKSCDIGAEYTWREEVAKKSLDEQEIFEREYSLPPQVIDIQENSRASFPFRLRNAEHYVTDRVALVGDAAHATHPLAGQGLNQGILDVQSLSQWIEKGTTEGQDIGSIHLLRQYASERYLRNIMMISSCDKLHRLYSTDAAPITWARSIGLSAVNQLDFVKAEIMKYAMGIEYNGAVRQ</sequence>
<dbReference type="InterPro" id="IPR018168">
    <property type="entry name" value="Ubi_Hdrlase_CS"/>
</dbReference>
<evidence type="ECO:0000259" key="7">
    <source>
        <dbReference type="Pfam" id="PF01494"/>
    </source>
</evidence>
<gene>
    <name evidence="8" type="primary">COQ6_1</name>
    <name evidence="8" type="ORF">CU098_004654</name>
</gene>
<evidence type="ECO:0000313" key="8">
    <source>
        <dbReference type="EMBL" id="RCH80424.1"/>
    </source>
</evidence>
<keyword evidence="9" id="KW-1185">Reference proteome</keyword>
<reference evidence="8 9" key="1">
    <citation type="journal article" date="2018" name="G3 (Bethesda)">
        <title>Phylogenetic and Phylogenomic Definition of Rhizopus Species.</title>
        <authorList>
            <person name="Gryganskyi A.P."/>
            <person name="Golan J."/>
            <person name="Dolatabadi S."/>
            <person name="Mondo S."/>
            <person name="Robb S."/>
            <person name="Idnurm A."/>
            <person name="Muszewska A."/>
            <person name="Steczkiewicz K."/>
            <person name="Masonjones S."/>
            <person name="Liao H.L."/>
            <person name="Gajdeczka M.T."/>
            <person name="Anike F."/>
            <person name="Vuek A."/>
            <person name="Anishchenko I.M."/>
            <person name="Voigt K."/>
            <person name="de Hoog G.S."/>
            <person name="Smith M.E."/>
            <person name="Heitman J."/>
            <person name="Vilgalys R."/>
            <person name="Stajich J.E."/>
        </authorList>
    </citation>
    <scope>NUCLEOTIDE SEQUENCE [LARGE SCALE GENOMIC DNA]</scope>
    <source>
        <strain evidence="8 9">LSU 92-RS-03</strain>
    </source>
</reference>
<dbReference type="GO" id="GO:0071949">
    <property type="term" value="F:FAD binding"/>
    <property type="evidence" value="ECO:0007669"/>
    <property type="project" value="InterPro"/>
</dbReference>
<evidence type="ECO:0000256" key="1">
    <source>
        <dbReference type="ARBA" id="ARBA00001974"/>
    </source>
</evidence>
<evidence type="ECO:0000313" key="9">
    <source>
        <dbReference type="Proteomes" id="UP000253551"/>
    </source>
</evidence>
<evidence type="ECO:0000256" key="6">
    <source>
        <dbReference type="ARBA" id="ARBA00023033"/>
    </source>
</evidence>
<accession>A0A367IRU9</accession>
<keyword evidence="6 8" id="KW-0503">Monooxygenase</keyword>
<proteinExistence type="inferred from homology"/>
<dbReference type="NCBIfam" id="TIGR01988">
    <property type="entry name" value="Ubi-OHases"/>
    <property type="match status" value="1"/>
</dbReference>
<evidence type="ECO:0000256" key="3">
    <source>
        <dbReference type="ARBA" id="ARBA00022630"/>
    </source>
</evidence>
<evidence type="ECO:0000256" key="4">
    <source>
        <dbReference type="ARBA" id="ARBA00022827"/>
    </source>
</evidence>
<dbReference type="SUPFAM" id="SSF51905">
    <property type="entry name" value="FAD/NAD(P)-binding domain"/>
    <property type="match status" value="1"/>
</dbReference>
<dbReference type="Pfam" id="PF01494">
    <property type="entry name" value="FAD_binding_3"/>
    <property type="match status" value="2"/>
</dbReference>
<dbReference type="InterPro" id="IPR036188">
    <property type="entry name" value="FAD/NAD-bd_sf"/>
</dbReference>
<dbReference type="Proteomes" id="UP000253551">
    <property type="component" value="Unassembled WGS sequence"/>
</dbReference>
<dbReference type="FunFam" id="3.50.50.60:FF:000021">
    <property type="entry name" value="Ubiquinone biosynthesis monooxygenase COQ6"/>
    <property type="match status" value="1"/>
</dbReference>
<dbReference type="GO" id="GO:0016705">
    <property type="term" value="F:oxidoreductase activity, acting on paired donors, with incorporation or reduction of molecular oxygen"/>
    <property type="evidence" value="ECO:0007669"/>
    <property type="project" value="InterPro"/>
</dbReference>
<dbReference type="STRING" id="4846.A0A367IRU9"/>
<keyword evidence="5" id="KW-0560">Oxidoreductase</keyword>
<protein>
    <submittedName>
        <fullName evidence="8">Putative ubiquinone biosynthesis monooxygenase</fullName>
    </submittedName>
</protein>
<evidence type="ECO:0000256" key="5">
    <source>
        <dbReference type="ARBA" id="ARBA00023002"/>
    </source>
</evidence>
<feature type="domain" description="FAD-binding" evidence="7">
    <location>
        <begin position="17"/>
        <end position="249"/>
    </location>
</feature>
<name>A0A367IRU9_RHIST</name>
<keyword evidence="3" id="KW-0285">Flavoprotein</keyword>
<comment type="similarity">
    <text evidence="2">Belongs to the UbiH/COQ6 family.</text>
</comment>
<dbReference type="EMBL" id="PJQM01006011">
    <property type="protein sequence ID" value="RCH80424.1"/>
    <property type="molecule type" value="Genomic_DNA"/>
</dbReference>
<feature type="domain" description="FAD-binding" evidence="7">
    <location>
        <begin position="296"/>
        <end position="376"/>
    </location>
</feature>
<dbReference type="InterPro" id="IPR051205">
    <property type="entry name" value="UbiH/COQ6_monooxygenase"/>
</dbReference>